<proteinExistence type="predicted"/>
<organism evidence="1">
    <name type="scientific">Rhizophora mucronata</name>
    <name type="common">Asiatic mangrove</name>
    <dbReference type="NCBI Taxonomy" id="61149"/>
    <lineage>
        <taxon>Eukaryota</taxon>
        <taxon>Viridiplantae</taxon>
        <taxon>Streptophyta</taxon>
        <taxon>Embryophyta</taxon>
        <taxon>Tracheophyta</taxon>
        <taxon>Spermatophyta</taxon>
        <taxon>Magnoliopsida</taxon>
        <taxon>eudicotyledons</taxon>
        <taxon>Gunneridae</taxon>
        <taxon>Pentapetalae</taxon>
        <taxon>rosids</taxon>
        <taxon>fabids</taxon>
        <taxon>Malpighiales</taxon>
        <taxon>Rhizophoraceae</taxon>
        <taxon>Rhizophora</taxon>
    </lineage>
</organism>
<evidence type="ECO:0000313" key="1">
    <source>
        <dbReference type="EMBL" id="MBX40174.1"/>
    </source>
</evidence>
<dbReference type="EMBL" id="GGEC01059690">
    <property type="protein sequence ID" value="MBX40174.1"/>
    <property type="molecule type" value="Transcribed_RNA"/>
</dbReference>
<accession>A0A2P2NCJ9</accession>
<name>A0A2P2NCJ9_RHIMU</name>
<sequence length="10" mass="1107">MDSAAAEEKR</sequence>
<protein>
    <submittedName>
        <fullName evidence="1">Uncharacterized protein</fullName>
    </submittedName>
</protein>
<reference evidence="1" key="1">
    <citation type="submission" date="2018-02" db="EMBL/GenBank/DDBJ databases">
        <title>Rhizophora mucronata_Transcriptome.</title>
        <authorList>
            <person name="Meera S.P."/>
            <person name="Sreeshan A."/>
            <person name="Augustine A."/>
        </authorList>
    </citation>
    <scope>NUCLEOTIDE SEQUENCE</scope>
    <source>
        <tissue evidence="1">Leaf</tissue>
    </source>
</reference>